<reference evidence="1 2" key="1">
    <citation type="submission" date="2016-11" db="EMBL/GenBank/DDBJ databases">
        <title>Description of two novel members of the family Erysipelotrichaceae: Ileibacterium lipovorans gen. nov., sp. nov. and Dubosiella newyorkensis, gen. nov., sp. nov.</title>
        <authorList>
            <person name="Cox L.M."/>
            <person name="Sohn J."/>
            <person name="Tyrrell K.L."/>
            <person name="Citron D.M."/>
            <person name="Lawson P.A."/>
            <person name="Patel N.B."/>
            <person name="Iizumi T."/>
            <person name="Perez-Perez G.I."/>
            <person name="Goldstein E.J."/>
            <person name="Blaser M.J."/>
        </authorList>
    </citation>
    <scope>NUCLEOTIDE SEQUENCE [LARGE SCALE GENOMIC DNA]</scope>
    <source>
        <strain evidence="1 2">NYU-BL-K8</strain>
    </source>
</reference>
<dbReference type="RefSeq" id="WP_075885107.1">
    <property type="nucleotide sequence ID" value="NZ_MPJZ01000046.1"/>
</dbReference>
<gene>
    <name evidence="1" type="ORF">BO223_04460</name>
</gene>
<dbReference type="EMBL" id="MPJZ01000046">
    <property type="protein sequence ID" value="OLU45606.1"/>
    <property type="molecule type" value="Genomic_DNA"/>
</dbReference>
<dbReference type="AlphaFoldDB" id="A0A1Q9YL50"/>
<evidence type="ECO:0000313" key="1">
    <source>
        <dbReference type="EMBL" id="OLU45606.1"/>
    </source>
</evidence>
<name>A0A1Q9YL50_9FIRM</name>
<dbReference type="Proteomes" id="UP000186758">
    <property type="component" value="Unassembled WGS sequence"/>
</dbReference>
<organism evidence="1 2">
    <name type="scientific">Faecalibaculum rodentium</name>
    <dbReference type="NCBI Taxonomy" id="1702221"/>
    <lineage>
        <taxon>Bacteria</taxon>
        <taxon>Bacillati</taxon>
        <taxon>Bacillota</taxon>
        <taxon>Erysipelotrichia</taxon>
        <taxon>Erysipelotrichales</taxon>
        <taxon>Erysipelotrichaceae</taxon>
        <taxon>Faecalibaculum</taxon>
    </lineage>
</organism>
<accession>A0A1Q9YL50</accession>
<protein>
    <submittedName>
        <fullName evidence="1">Uncharacterized protein</fullName>
    </submittedName>
</protein>
<comment type="caution">
    <text evidence="1">The sequence shown here is derived from an EMBL/GenBank/DDBJ whole genome shotgun (WGS) entry which is preliminary data.</text>
</comment>
<evidence type="ECO:0000313" key="2">
    <source>
        <dbReference type="Proteomes" id="UP000186758"/>
    </source>
</evidence>
<proteinExistence type="predicted"/>
<sequence>MIRMVLPDVNGEHQGRFAGRPMMVGKSEYIKEDPVTAADGGTPCYRPRTIRAVCFICRKQIQD</sequence>